<dbReference type="Gene3D" id="2.30.38.10">
    <property type="entry name" value="Luciferase, Domain 3"/>
    <property type="match status" value="1"/>
</dbReference>
<organism evidence="6 7">
    <name type="scientific">Parapedobacter deserti</name>
    <dbReference type="NCBI Taxonomy" id="1912957"/>
    <lineage>
        <taxon>Bacteria</taxon>
        <taxon>Pseudomonadati</taxon>
        <taxon>Bacteroidota</taxon>
        <taxon>Sphingobacteriia</taxon>
        <taxon>Sphingobacteriales</taxon>
        <taxon>Sphingobacteriaceae</taxon>
        <taxon>Parapedobacter</taxon>
    </lineage>
</organism>
<dbReference type="InterPro" id="IPR010071">
    <property type="entry name" value="AA_adenyl_dom"/>
</dbReference>
<comment type="caution">
    <text evidence="6">The sequence shown here is derived from an EMBL/GenBank/DDBJ whole genome shotgun (WGS) entry which is preliminary data.</text>
</comment>
<dbReference type="InterPro" id="IPR009081">
    <property type="entry name" value="PP-bd_ACP"/>
</dbReference>
<keyword evidence="3" id="KW-0597">Phosphoprotein</keyword>
<accession>A0ABV7JJA9</accession>
<evidence type="ECO:0000259" key="5">
    <source>
        <dbReference type="PROSITE" id="PS50075"/>
    </source>
</evidence>
<dbReference type="Gene3D" id="3.30.300.30">
    <property type="match status" value="2"/>
</dbReference>
<feature type="compositionally biased region" description="Polar residues" evidence="4">
    <location>
        <begin position="21"/>
        <end position="40"/>
    </location>
</feature>
<dbReference type="Pfam" id="PF00668">
    <property type="entry name" value="Condensation"/>
    <property type="match status" value="1"/>
</dbReference>
<evidence type="ECO:0000256" key="2">
    <source>
        <dbReference type="ARBA" id="ARBA00022450"/>
    </source>
</evidence>
<evidence type="ECO:0000313" key="7">
    <source>
        <dbReference type="Proteomes" id="UP001595526"/>
    </source>
</evidence>
<dbReference type="InterPro" id="IPR025110">
    <property type="entry name" value="AMP-bd_C"/>
</dbReference>
<dbReference type="NCBIfam" id="TIGR01733">
    <property type="entry name" value="AA-adenyl-dom"/>
    <property type="match status" value="2"/>
</dbReference>
<dbReference type="SUPFAM" id="SSF52777">
    <property type="entry name" value="CoA-dependent acyltransferases"/>
    <property type="match status" value="2"/>
</dbReference>
<gene>
    <name evidence="6" type="ORF">ACFOET_00910</name>
</gene>
<feature type="domain" description="Carrier" evidence="5">
    <location>
        <begin position="1624"/>
        <end position="1700"/>
    </location>
</feature>
<evidence type="ECO:0000256" key="4">
    <source>
        <dbReference type="SAM" id="MobiDB-lite"/>
    </source>
</evidence>
<comment type="cofactor">
    <cofactor evidence="1">
        <name>pantetheine 4'-phosphate</name>
        <dbReference type="ChEBI" id="CHEBI:47942"/>
    </cofactor>
</comment>
<dbReference type="InterPro" id="IPR045851">
    <property type="entry name" value="AMP-bd_C_sf"/>
</dbReference>
<dbReference type="InterPro" id="IPR001031">
    <property type="entry name" value="Thioesterase"/>
</dbReference>
<sequence>MDSATKNQKITGDDMPGPVTLNKNDLPQQSAEVQGSSASSRNGKTVLDLFEVRAKQAPDGIAVVFENKSFTYKKLDEASNNLAIHLVNAGVRKGTFVALFLEKSIETIAAILGVLKAGGIYVPIDVNYPANRIKHMVSDATISHVLTEGPHSEKIADFLPQGTAFTVSELINQTAELSKESEKPVKEDLAYLIYTSGTTGTPKGVTIEHGALSNYIQKQSEFLQINHLERVLQFSNYSFDASVEQIFLALTNGATLVIPSQDVLMDNESMAAFIDDMEITHIHATPSFLKFIPVRKYSNLKRIIAAGERCARELADAWCAYVEFINKYGPTESTISTHEYRYQKNDAPAGSVPIGKPLPGITQRVLTENGAPANVGDIGELLIGGDQLSPGYLNLPELTADRFIYSDGERRYRTGDLVRVLSNDTLEYIGRTDEQLKIRGYRIEPGEIEYHVSRLTGIESAVVTVRDDLSGIQVLVAYVILTKSENTEAGVYEVTKSTIKEWRNQLAMSLPNHMIPNAWIALERFPLTANNKIDRNALPAPYADENGMMPDDADTYTATQRLAADVWTQVLRVQRVGLDDDFFELGGHSLSAMQVLTAIRRQTGKHVSITALLRNPKLRDFAVLLNTDTAQPLVDRYPTADQKMPMSATADEPGLCIPMIDQQQEIWLSCQLGGRQANLAYNQSVTLELTGKMDVPAMHNAVSDLVARHVALRVCVGDEESLVISDMPTAILVVKHFAVGSSPQEKQAVFNRFIHSEMRQEFDLTAAPLFRVFLHQFDNTHTRLTLIAHHIICDATAMRVVVRDLAALYNAHSNGSVPRLPPAQQLQAYAAHQQAFSKSSEHRKMLEFWLAQHKTVEPLNLPLDFKRPATRTYDANFKRNTLGDNIYGRLSALAAKAGISIAAAITALVEVFLYHRTGQRDITLGLTTAGQYLSGYEQMVGHSVNLIPVRTTIDPRQSFLNYLSVRREGLYLAYENQRLTFSELLRELRIKRDKAHIPLVPFVLTIQADGGPTAEFEGLELNIRPNPCASQTFEIFLSINLDRSNEVIDAFWAYNTRLFAGDTIERMINEFKLLLETVTQIPDVEIGHSLPIPHPFPQFENYVCEYPNDTTLVDHFYWQTKRTPKLTAVQFEGKSMTYRELNRKSNQIANRLITMGVSRGEFVILCVKPSMEMVAAFLGIWKTGAAYVPLDPELPHERVSHIVEKTGAKVAVLDRDATTIMPLVTIGNILVVDAPDCLVWQERWQKPTVKPDPGSPAYVIYTSGSTGNPKGVTINHQSLVDYHFGLLNHVPQFARCNGFALGSPIYTDLGNTVLFGALVTGGTLHLFGKERFNDPDYISRYFSQHTIDFLKIVPSHWNYLVSTGVRIIPKEILMLGGEGLQTSLVTAVYQAGGTCAIINEYGPTETTIGKLLHIVDPASEYGHTIPIGKPYSNASIYVLNENQTHCPIGVPGELYIGGIGLSSGYVGEPELTDRAFIDIGHGGATVGKRYKTGDIVRWLSDGNIEYLGRKDDQVKIRGNRIELAEIESAISKLDEVTQCAVAAANRDTHQEKLLVAYVVPHTDRPFNRESAIERLRKVLPTYMIPRHWVIIDKIPLNANGKADKKALLMHDSGVGKDEVREFVAATTPTQLKLAEIWSECLMTDQEIGITDDFFELGGHSLIAVRIVAKVDRHFGVRLPLASLFEHTTIEKMAAVIDQGIDPLRWDCVIPIRASGNKPPLFVVHGALLDVLYVRNLLPYLDREQPLYGIQGMGLSGKSQAAHTVERIAAHYVCEMLTHEPNGPFALAGYSSGGVIAFEMVKQLRQHGKEVIFLGLLDTFATVPDDNGMAGTIRFWRAVFKEAFAQYGYIQSFLFLSFLAFDKILQLTLAQVSKRAYRRMFPADYWKSKAQLIHVLAGRKYRPAAIDMNTYLFKSFRMQVGKLDESAKTNGWSPFLGENLTVVGIQGSHFDMFTPEKVEDLANAVQKAINNSTK</sequence>
<dbReference type="Gene3D" id="3.40.50.12780">
    <property type="entry name" value="N-terminal domain of ligase-like"/>
    <property type="match status" value="1"/>
</dbReference>
<dbReference type="InterPro" id="IPR042099">
    <property type="entry name" value="ANL_N_sf"/>
</dbReference>
<dbReference type="InterPro" id="IPR036736">
    <property type="entry name" value="ACP-like_sf"/>
</dbReference>
<keyword evidence="7" id="KW-1185">Reference proteome</keyword>
<dbReference type="InterPro" id="IPR000873">
    <property type="entry name" value="AMP-dep_synth/lig_dom"/>
</dbReference>
<dbReference type="SMART" id="SM01294">
    <property type="entry name" value="PKS_PP_betabranch"/>
    <property type="match status" value="1"/>
</dbReference>
<dbReference type="Pfam" id="PF00550">
    <property type="entry name" value="PP-binding"/>
    <property type="match status" value="2"/>
</dbReference>
<evidence type="ECO:0000313" key="6">
    <source>
        <dbReference type="EMBL" id="MFC3196161.1"/>
    </source>
</evidence>
<dbReference type="PROSITE" id="PS00455">
    <property type="entry name" value="AMP_BINDING"/>
    <property type="match status" value="2"/>
</dbReference>
<dbReference type="Pfam" id="PF00975">
    <property type="entry name" value="Thioesterase"/>
    <property type="match status" value="1"/>
</dbReference>
<dbReference type="Gene3D" id="3.30.559.30">
    <property type="entry name" value="Nonribosomal peptide synthetase, condensation domain"/>
    <property type="match status" value="1"/>
</dbReference>
<dbReference type="InterPro" id="IPR020806">
    <property type="entry name" value="PKS_PP-bd"/>
</dbReference>
<dbReference type="SUPFAM" id="SSF53474">
    <property type="entry name" value="alpha/beta-Hydrolases"/>
    <property type="match status" value="1"/>
</dbReference>
<keyword evidence="2" id="KW-0596">Phosphopantetheine</keyword>
<dbReference type="Gene3D" id="1.10.1200.10">
    <property type="entry name" value="ACP-like"/>
    <property type="match status" value="2"/>
</dbReference>
<dbReference type="Gene3D" id="3.30.559.10">
    <property type="entry name" value="Chloramphenicol acetyltransferase-like domain"/>
    <property type="match status" value="1"/>
</dbReference>
<name>A0ABV7JJA9_9SPHI</name>
<dbReference type="InterPro" id="IPR001242">
    <property type="entry name" value="Condensation_dom"/>
</dbReference>
<dbReference type="Gene3D" id="3.40.50.1820">
    <property type="entry name" value="alpha/beta hydrolase"/>
    <property type="match status" value="1"/>
</dbReference>
<feature type="compositionally biased region" description="Polar residues" evidence="4">
    <location>
        <begin position="1"/>
        <end position="10"/>
    </location>
</feature>
<proteinExistence type="predicted"/>
<dbReference type="EMBL" id="JBHRTA010000004">
    <property type="protein sequence ID" value="MFC3196161.1"/>
    <property type="molecule type" value="Genomic_DNA"/>
</dbReference>
<dbReference type="SUPFAM" id="SSF47336">
    <property type="entry name" value="ACP-like"/>
    <property type="match status" value="2"/>
</dbReference>
<dbReference type="PROSITE" id="PS00012">
    <property type="entry name" value="PHOSPHOPANTETHEINE"/>
    <property type="match status" value="2"/>
</dbReference>
<dbReference type="CDD" id="cd05930">
    <property type="entry name" value="A_NRPS"/>
    <property type="match status" value="2"/>
</dbReference>
<dbReference type="Pfam" id="PF13193">
    <property type="entry name" value="AMP-binding_C"/>
    <property type="match status" value="2"/>
</dbReference>
<dbReference type="RefSeq" id="WP_379018605.1">
    <property type="nucleotide sequence ID" value="NZ_JBHRTA010000004.1"/>
</dbReference>
<dbReference type="PROSITE" id="PS50075">
    <property type="entry name" value="CARRIER"/>
    <property type="match status" value="2"/>
</dbReference>
<dbReference type="InterPro" id="IPR029058">
    <property type="entry name" value="AB_hydrolase_fold"/>
</dbReference>
<evidence type="ECO:0000256" key="3">
    <source>
        <dbReference type="ARBA" id="ARBA00022553"/>
    </source>
</evidence>
<feature type="domain" description="Carrier" evidence="5">
    <location>
        <begin position="554"/>
        <end position="629"/>
    </location>
</feature>
<dbReference type="PANTHER" id="PTHR45527:SF1">
    <property type="entry name" value="FATTY ACID SYNTHASE"/>
    <property type="match status" value="1"/>
</dbReference>
<feature type="region of interest" description="Disordered" evidence="4">
    <location>
        <begin position="1"/>
        <end position="40"/>
    </location>
</feature>
<dbReference type="Gene3D" id="3.40.50.980">
    <property type="match status" value="2"/>
</dbReference>
<dbReference type="InterPro" id="IPR023213">
    <property type="entry name" value="CAT-like_dom_sf"/>
</dbReference>
<dbReference type="Proteomes" id="UP001595526">
    <property type="component" value="Unassembled WGS sequence"/>
</dbReference>
<reference evidence="7" key="1">
    <citation type="journal article" date="2019" name="Int. J. Syst. Evol. Microbiol.">
        <title>The Global Catalogue of Microorganisms (GCM) 10K type strain sequencing project: providing services to taxonomists for standard genome sequencing and annotation.</title>
        <authorList>
            <consortium name="The Broad Institute Genomics Platform"/>
            <consortium name="The Broad Institute Genome Sequencing Center for Infectious Disease"/>
            <person name="Wu L."/>
            <person name="Ma J."/>
        </authorList>
    </citation>
    <scope>NUCLEOTIDE SEQUENCE [LARGE SCALE GENOMIC DNA]</scope>
    <source>
        <strain evidence="7">KCTC 52416</strain>
    </source>
</reference>
<dbReference type="Pfam" id="PF00501">
    <property type="entry name" value="AMP-binding"/>
    <property type="match status" value="2"/>
</dbReference>
<protein>
    <submittedName>
        <fullName evidence="6">Amino acid adenylation domain-containing protein</fullName>
    </submittedName>
</protein>
<dbReference type="NCBIfam" id="NF003417">
    <property type="entry name" value="PRK04813.1"/>
    <property type="match status" value="2"/>
</dbReference>
<dbReference type="SMART" id="SM00823">
    <property type="entry name" value="PKS_PP"/>
    <property type="match status" value="2"/>
</dbReference>
<dbReference type="PANTHER" id="PTHR45527">
    <property type="entry name" value="NONRIBOSOMAL PEPTIDE SYNTHETASE"/>
    <property type="match status" value="1"/>
</dbReference>
<dbReference type="InterPro" id="IPR020845">
    <property type="entry name" value="AMP-binding_CS"/>
</dbReference>
<dbReference type="InterPro" id="IPR006162">
    <property type="entry name" value="Ppantetheine_attach_site"/>
</dbReference>
<evidence type="ECO:0000256" key="1">
    <source>
        <dbReference type="ARBA" id="ARBA00001957"/>
    </source>
</evidence>
<dbReference type="SUPFAM" id="SSF56801">
    <property type="entry name" value="Acetyl-CoA synthetase-like"/>
    <property type="match status" value="2"/>
</dbReference>